<organism evidence="3 4">
    <name type="scientific">Paenibacillus psychroresistens</name>
    <dbReference type="NCBI Taxonomy" id="1778678"/>
    <lineage>
        <taxon>Bacteria</taxon>
        <taxon>Bacillati</taxon>
        <taxon>Bacillota</taxon>
        <taxon>Bacilli</taxon>
        <taxon>Bacillales</taxon>
        <taxon>Paenibacillaceae</taxon>
        <taxon>Paenibacillus</taxon>
    </lineage>
</organism>
<feature type="chain" id="PRO_5025519112" evidence="1">
    <location>
        <begin position="26"/>
        <end position="547"/>
    </location>
</feature>
<evidence type="ECO:0000256" key="1">
    <source>
        <dbReference type="SAM" id="SignalP"/>
    </source>
</evidence>
<dbReference type="InterPro" id="IPR008979">
    <property type="entry name" value="Galactose-bd-like_sf"/>
</dbReference>
<protein>
    <submittedName>
        <fullName evidence="3">Discoidin domain-containing protein</fullName>
    </submittedName>
</protein>
<dbReference type="EMBL" id="CP034235">
    <property type="protein sequence ID" value="QGQ94181.1"/>
    <property type="molecule type" value="Genomic_DNA"/>
</dbReference>
<feature type="domain" description="F5/8 type C" evidence="2">
    <location>
        <begin position="238"/>
        <end position="383"/>
    </location>
</feature>
<accession>A0A6B8RCF7</accession>
<name>A0A6B8RCF7_9BACL</name>
<proteinExistence type="predicted"/>
<dbReference type="SUPFAM" id="SSF49785">
    <property type="entry name" value="Galactose-binding domain-like"/>
    <property type="match status" value="1"/>
</dbReference>
<dbReference type="PROSITE" id="PS50022">
    <property type="entry name" value="FA58C_3"/>
    <property type="match status" value="1"/>
</dbReference>
<dbReference type="KEGG" id="ppsc:EHS13_04295"/>
<dbReference type="RefSeq" id="WP_155699179.1">
    <property type="nucleotide sequence ID" value="NZ_CP034235.1"/>
</dbReference>
<dbReference type="Pfam" id="PF00754">
    <property type="entry name" value="F5_F8_type_C"/>
    <property type="match status" value="1"/>
</dbReference>
<sequence>MKNKLRLLVCYLLICAIVPINLTYAAIPDQDGDGIHMDDIVHFLSLPSELPPLSSSEIRDLLDQIVPKIAMPTAADVAAGITNISAPAVDATSLILPTVPSGYNIAISSSDNDQVIGLEGIINPPAALTTVNVILTVTRVYDSSPANTGEITVTVPARSPTAQDVASGISSLVAPITNEGYMPLPTLPSGYTITLFSSSNEQVVSNTGAIVPPLAATPVDLVFTIRKISTNTNANTTSLSVTIPARSRITVGGTVTASGALTGGEGMDKAFDGNPNTKWYNNASKTGWIQYQLTKPHIVTTYSVASANDSPGRDPRDWTLKGSNDDTNWTTLDTRTSEMFTDRLQTKTYTINNSTSYLYYRLEVTGNAGDPGTQLSEIALYGIPTTSVIDLSINSESGVGFGSSTSDEKKRWQTFKANNYPKMTSVEVKIRKIGLGTTHSDVTVELFATIATNNVITPIGTALASQKILSGDVGASFSSINVPLIYNGLTNGVQYAIVLGQTVNSTDKYEWSVNSGNRAGLNFGKFNGISIWKDEQFIGWLKLNVSY</sequence>
<dbReference type="InterPro" id="IPR000421">
    <property type="entry name" value="FA58C"/>
</dbReference>
<dbReference type="OrthoDB" id="9804511at2"/>
<keyword evidence="4" id="KW-1185">Reference proteome</keyword>
<evidence type="ECO:0000313" key="4">
    <source>
        <dbReference type="Proteomes" id="UP000426246"/>
    </source>
</evidence>
<gene>
    <name evidence="3" type="ORF">EHS13_04295</name>
</gene>
<feature type="signal peptide" evidence="1">
    <location>
        <begin position="1"/>
        <end position="25"/>
    </location>
</feature>
<evidence type="ECO:0000259" key="2">
    <source>
        <dbReference type="PROSITE" id="PS50022"/>
    </source>
</evidence>
<keyword evidence="1" id="KW-0732">Signal</keyword>
<evidence type="ECO:0000313" key="3">
    <source>
        <dbReference type="EMBL" id="QGQ94181.1"/>
    </source>
</evidence>
<dbReference type="Gene3D" id="2.60.120.260">
    <property type="entry name" value="Galactose-binding domain-like"/>
    <property type="match status" value="1"/>
</dbReference>
<dbReference type="AlphaFoldDB" id="A0A6B8RCF7"/>
<reference evidence="4" key="1">
    <citation type="submission" date="2018-11" db="EMBL/GenBank/DDBJ databases">
        <title>Complete genome sequence of Paenibacillus sp. ML311-T8.</title>
        <authorList>
            <person name="Nam Y.-D."/>
            <person name="Kang J."/>
            <person name="Chung W.-H."/>
            <person name="Park Y.S."/>
        </authorList>
    </citation>
    <scope>NUCLEOTIDE SEQUENCE [LARGE SCALE GENOMIC DNA]</scope>
    <source>
        <strain evidence="4">ML311-T8</strain>
    </source>
</reference>
<dbReference type="Proteomes" id="UP000426246">
    <property type="component" value="Chromosome"/>
</dbReference>